<dbReference type="InterPro" id="IPR006935">
    <property type="entry name" value="Helicase/UvrB_N"/>
</dbReference>
<evidence type="ECO:0000313" key="13">
    <source>
        <dbReference type="Proteomes" id="UP000029734"/>
    </source>
</evidence>
<dbReference type="PROSITE" id="PS51192">
    <property type="entry name" value="HELICASE_ATP_BIND_1"/>
    <property type="match status" value="1"/>
</dbReference>
<feature type="domain" description="Helicase C-terminal" evidence="11">
    <location>
        <begin position="408"/>
        <end position="555"/>
    </location>
</feature>
<evidence type="ECO:0000256" key="1">
    <source>
        <dbReference type="ARBA" id="ARBA00006637"/>
    </source>
</evidence>
<evidence type="ECO:0000259" key="11">
    <source>
        <dbReference type="PROSITE" id="PS51194"/>
    </source>
</evidence>
<dbReference type="InterPro" id="IPR032438">
    <property type="entry name" value="ERCC3_RAD25_C"/>
</dbReference>
<dbReference type="PRINTS" id="PR00851">
    <property type="entry name" value="XRODRMPGMNTB"/>
</dbReference>
<evidence type="ECO:0000256" key="6">
    <source>
        <dbReference type="ARBA" id="ARBA00023235"/>
    </source>
</evidence>
<dbReference type="InterPro" id="IPR027417">
    <property type="entry name" value="P-loop_NTPase"/>
</dbReference>
<dbReference type="Proteomes" id="UP000029734">
    <property type="component" value="Unassembled WGS sequence"/>
</dbReference>
<dbReference type="Gene3D" id="3.40.50.300">
    <property type="entry name" value="P-loop containing nucleotide triphosphate hydrolases"/>
    <property type="match status" value="2"/>
</dbReference>
<evidence type="ECO:0000259" key="10">
    <source>
        <dbReference type="PROSITE" id="PS51192"/>
    </source>
</evidence>
<dbReference type="GO" id="GO:0043138">
    <property type="term" value="F:3'-5' DNA helicase activity"/>
    <property type="evidence" value="ECO:0007669"/>
    <property type="project" value="UniProtKB-EC"/>
</dbReference>
<dbReference type="NCBIfam" id="NF045503">
    <property type="entry name" value="repair_heli_XPB"/>
    <property type="match status" value="1"/>
</dbReference>
<dbReference type="InterPro" id="IPR014001">
    <property type="entry name" value="Helicase_ATP-bd"/>
</dbReference>
<dbReference type="STRING" id="268407.PWYN_18525"/>
<dbReference type="SUPFAM" id="SSF52540">
    <property type="entry name" value="P-loop containing nucleoside triphosphate hydrolases"/>
    <property type="match status" value="2"/>
</dbReference>
<dbReference type="RefSeq" id="WP_036654830.1">
    <property type="nucleotide sequence ID" value="NZ_JQCR01000003.1"/>
</dbReference>
<dbReference type="AlphaFoldDB" id="A0A098M3U1"/>
<keyword evidence="6" id="KW-0413">Isomerase</keyword>
<dbReference type="Pfam" id="PF16203">
    <property type="entry name" value="ERCC3_RAD25_C"/>
    <property type="match status" value="1"/>
</dbReference>
<evidence type="ECO:0000256" key="8">
    <source>
        <dbReference type="ARBA" id="ARBA00034808"/>
    </source>
</evidence>
<keyword evidence="5" id="KW-0067">ATP-binding</keyword>
<evidence type="ECO:0000256" key="4">
    <source>
        <dbReference type="ARBA" id="ARBA00022806"/>
    </source>
</evidence>
<dbReference type="InterPro" id="IPR050615">
    <property type="entry name" value="ATP-dep_DNA_Helicase"/>
</dbReference>
<evidence type="ECO:0000313" key="12">
    <source>
        <dbReference type="EMBL" id="KGE16696.1"/>
    </source>
</evidence>
<keyword evidence="13" id="KW-1185">Reference proteome</keyword>
<proteinExistence type="inferred from homology"/>
<dbReference type="PANTHER" id="PTHR11274:SF0">
    <property type="entry name" value="GENERAL TRANSCRIPTION AND DNA REPAIR FACTOR IIH HELICASE SUBUNIT XPB"/>
    <property type="match status" value="1"/>
</dbReference>
<protein>
    <recommendedName>
        <fullName evidence="8">DNA 3'-5' helicase</fullName>
        <ecNumber evidence="8">5.6.2.4</ecNumber>
    </recommendedName>
</protein>
<name>A0A098M3U1_9BACL</name>
<keyword evidence="3" id="KW-0378">Hydrolase</keyword>
<dbReference type="PROSITE" id="PS51194">
    <property type="entry name" value="HELICASE_CTER"/>
    <property type="match status" value="1"/>
</dbReference>
<accession>A0A098M3U1</accession>
<dbReference type="EC" id="5.6.2.4" evidence="8"/>
<reference evidence="12 13" key="2">
    <citation type="submission" date="2014-10" db="EMBL/GenBank/DDBJ databases">
        <title>Comparative genomics of the Paenibacillus odorifer group.</title>
        <authorList>
            <person name="Tsai Y.-C."/>
            <person name="Martin N."/>
            <person name="Korlach J."/>
            <person name="Wiedmann M."/>
        </authorList>
    </citation>
    <scope>NUCLEOTIDE SEQUENCE [LARGE SCALE GENOMIC DNA]</scope>
    <source>
        <strain evidence="12 13">DSM 18334</strain>
    </source>
</reference>
<organism evidence="12 13">
    <name type="scientific">Paenibacillus wynnii</name>
    <dbReference type="NCBI Taxonomy" id="268407"/>
    <lineage>
        <taxon>Bacteria</taxon>
        <taxon>Bacillati</taxon>
        <taxon>Bacillota</taxon>
        <taxon>Bacilli</taxon>
        <taxon>Bacillales</taxon>
        <taxon>Paenibacillaceae</taxon>
        <taxon>Paenibacillus</taxon>
    </lineage>
</organism>
<evidence type="ECO:0000256" key="5">
    <source>
        <dbReference type="ARBA" id="ARBA00022840"/>
    </source>
</evidence>
<evidence type="ECO:0000256" key="9">
    <source>
        <dbReference type="ARBA" id="ARBA00048988"/>
    </source>
</evidence>
<dbReference type="SMART" id="SM00490">
    <property type="entry name" value="HELICc"/>
    <property type="match status" value="1"/>
</dbReference>
<dbReference type="InterPro" id="IPR032830">
    <property type="entry name" value="XPB/Ssl2_N"/>
</dbReference>
<dbReference type="Pfam" id="PF04851">
    <property type="entry name" value="ResIII"/>
    <property type="match status" value="1"/>
</dbReference>
<feature type="domain" description="Helicase ATP-binding" evidence="10">
    <location>
        <begin position="197"/>
        <end position="353"/>
    </location>
</feature>
<dbReference type="GO" id="GO:0016787">
    <property type="term" value="F:hydrolase activity"/>
    <property type="evidence" value="ECO:0007669"/>
    <property type="project" value="UniProtKB-KW"/>
</dbReference>
<dbReference type="eggNOG" id="COG1061">
    <property type="taxonomic scope" value="Bacteria"/>
</dbReference>
<dbReference type="EMBL" id="JQCR01000003">
    <property type="protein sequence ID" value="KGE16696.1"/>
    <property type="molecule type" value="Genomic_DNA"/>
</dbReference>
<evidence type="ECO:0000256" key="2">
    <source>
        <dbReference type="ARBA" id="ARBA00022741"/>
    </source>
</evidence>
<keyword evidence="4 12" id="KW-0347">Helicase</keyword>
<reference evidence="12 13" key="1">
    <citation type="submission" date="2014-08" db="EMBL/GenBank/DDBJ databases">
        <authorList>
            <person name="den Bakker H.C."/>
        </authorList>
    </citation>
    <scope>NUCLEOTIDE SEQUENCE [LARGE SCALE GENOMIC DNA]</scope>
    <source>
        <strain evidence="12 13">DSM 18334</strain>
    </source>
</reference>
<dbReference type="SMART" id="SM00487">
    <property type="entry name" value="DEXDc"/>
    <property type="match status" value="1"/>
</dbReference>
<comment type="caution">
    <text evidence="12">The sequence shown here is derived from an EMBL/GenBank/DDBJ whole genome shotgun (WGS) entry which is preliminary data.</text>
</comment>
<dbReference type="Pfam" id="PF13625">
    <property type="entry name" value="Helicase_C_3"/>
    <property type="match status" value="1"/>
</dbReference>
<keyword evidence="2" id="KW-0547">Nucleotide-binding</keyword>
<dbReference type="CDD" id="cd18789">
    <property type="entry name" value="SF2_C_XPB"/>
    <property type="match status" value="1"/>
</dbReference>
<comment type="similarity">
    <text evidence="1">Belongs to the helicase family. RAD25/XPB subfamily.</text>
</comment>
<gene>
    <name evidence="12" type="ORF">PWYN_18525</name>
</gene>
<sequence>MEGRGACVVRRDRFILLECLHTEFEAARVKLSAFAELIKSPPSYHTYRISHLSLWNAASLGLTEDEIVNDLRTLSRYEVPAGLEEEIRLIMSRYGCLTLHSNAEDSGQMILRSDEGGLLDELVQQITLQALGLRRVGSREMTCSTLRRGQLKQELTALGYPILDYAGYHEGQSLSVSWKKSSFELREYQKDAVEHFQGIAGSGGSGVIVLPCGAGKTVVGMAVLKALQCETLILTSNTTSVRQWINELEQRTNLSGDEIGEYTGDKRQVRPVTVATYQILTHRHTKGGEFHHMSLFDERNWGLIIYDEVHLLPAPVFRATADIQATRRLGLTATLVREDGREGDVFSLIGPKRYDLPWRVLEKEGWIAEVECVEMIVPMKNLLKHEYMYASPREKFRLAATNPVKVEVVEKLLNRHEKASILIIGQYIQQLVHMAEELGAPLITGKTPQAERMELYTAFNEGKLPVLVVSKVANFAVNLPDASVAIEISGAFGSRQEEAQRLGRILRPKSGENKAYFYTLVSEASREQDFSLRRRMFLTEQGYQYEVKYAELNGVDSH</sequence>
<evidence type="ECO:0000256" key="7">
    <source>
        <dbReference type="ARBA" id="ARBA00034617"/>
    </source>
</evidence>
<evidence type="ECO:0000256" key="3">
    <source>
        <dbReference type="ARBA" id="ARBA00022801"/>
    </source>
</evidence>
<comment type="catalytic activity">
    <reaction evidence="7">
        <text>Couples ATP hydrolysis with the unwinding of duplex DNA by translocating in the 3'-5' direction.</text>
        <dbReference type="EC" id="5.6.2.4"/>
    </reaction>
</comment>
<dbReference type="InterPro" id="IPR001650">
    <property type="entry name" value="Helicase_C-like"/>
</dbReference>
<dbReference type="GO" id="GO:0005524">
    <property type="term" value="F:ATP binding"/>
    <property type="evidence" value="ECO:0007669"/>
    <property type="project" value="UniProtKB-KW"/>
</dbReference>
<dbReference type="GO" id="GO:0003677">
    <property type="term" value="F:DNA binding"/>
    <property type="evidence" value="ECO:0007669"/>
    <property type="project" value="InterPro"/>
</dbReference>
<comment type="catalytic activity">
    <reaction evidence="9">
        <text>ATP + H2O = ADP + phosphate + H(+)</text>
        <dbReference type="Rhea" id="RHEA:13065"/>
        <dbReference type="ChEBI" id="CHEBI:15377"/>
        <dbReference type="ChEBI" id="CHEBI:15378"/>
        <dbReference type="ChEBI" id="CHEBI:30616"/>
        <dbReference type="ChEBI" id="CHEBI:43474"/>
        <dbReference type="ChEBI" id="CHEBI:456216"/>
        <dbReference type="EC" id="5.6.2.4"/>
    </reaction>
</comment>
<dbReference type="PANTHER" id="PTHR11274">
    <property type="entry name" value="RAD25/XP-B DNA REPAIR HELICASE"/>
    <property type="match status" value="1"/>
</dbReference>